<comment type="catalytic activity">
    <reaction evidence="12">
        <text>4 Fe(2+) + O2 + 4 H(+) = 4 Fe(3+) + 2 H2O</text>
        <dbReference type="Rhea" id="RHEA:11148"/>
        <dbReference type="ChEBI" id="CHEBI:15377"/>
        <dbReference type="ChEBI" id="CHEBI:15378"/>
        <dbReference type="ChEBI" id="CHEBI:15379"/>
        <dbReference type="ChEBI" id="CHEBI:29033"/>
        <dbReference type="ChEBI" id="CHEBI:29034"/>
        <dbReference type="EC" id="1.16.3.1"/>
    </reaction>
</comment>
<evidence type="ECO:0000256" key="2">
    <source>
        <dbReference type="ARBA" id="ARBA00008183"/>
    </source>
</evidence>
<keyword evidence="7" id="KW-0809">Transit peptide</keyword>
<keyword evidence="8" id="KW-0560">Oxidoreductase</keyword>
<keyword evidence="10" id="KW-0406">Ion transport</keyword>
<reference evidence="14 15" key="1">
    <citation type="submission" date="2022-12" db="EMBL/GenBank/DDBJ databases">
        <title>Genomic features and morphological characterization of a novel Knufia sp. strain isolated from spacecraft assembly facility.</title>
        <authorList>
            <person name="Teixeira M."/>
            <person name="Chander A.M."/>
            <person name="Stajich J.E."/>
            <person name="Venkateswaran K."/>
        </authorList>
    </citation>
    <scope>NUCLEOTIDE SEQUENCE [LARGE SCALE GENOMIC DNA]</scope>
    <source>
        <strain evidence="14 15">FJI-L2-BK-P2</strain>
    </source>
</reference>
<proteinExistence type="inferred from homology"/>
<comment type="caution">
    <text evidence="14">The sequence shown here is derived from an EMBL/GenBank/DDBJ whole genome shotgun (WGS) entry which is preliminary data.</text>
</comment>
<dbReference type="NCBIfam" id="TIGR03421">
    <property type="entry name" value="FeS_CyaY"/>
    <property type="match status" value="1"/>
</dbReference>
<dbReference type="EC" id="1.16.3.1" evidence="3"/>
<evidence type="ECO:0000256" key="1">
    <source>
        <dbReference type="ARBA" id="ARBA00004173"/>
    </source>
</evidence>
<dbReference type="PANTHER" id="PTHR16821">
    <property type="entry name" value="FRATAXIN"/>
    <property type="match status" value="1"/>
</dbReference>
<dbReference type="NCBIfam" id="TIGR03422">
    <property type="entry name" value="mito_frataxin"/>
    <property type="match status" value="1"/>
</dbReference>
<evidence type="ECO:0000313" key="15">
    <source>
        <dbReference type="Proteomes" id="UP001316803"/>
    </source>
</evidence>
<evidence type="ECO:0000256" key="9">
    <source>
        <dbReference type="ARBA" id="ARBA00023004"/>
    </source>
</evidence>
<evidence type="ECO:0000256" key="8">
    <source>
        <dbReference type="ARBA" id="ARBA00023002"/>
    </source>
</evidence>
<dbReference type="GO" id="GO:0004322">
    <property type="term" value="F:ferroxidase activity"/>
    <property type="evidence" value="ECO:0007669"/>
    <property type="project" value="UniProtKB-EC"/>
</dbReference>
<name>A0AAN8EGM4_9EURO</name>
<dbReference type="GO" id="GO:0006826">
    <property type="term" value="P:iron ion transport"/>
    <property type="evidence" value="ECO:0007669"/>
    <property type="project" value="UniProtKB-KW"/>
</dbReference>
<feature type="region of interest" description="Disordered" evidence="13">
    <location>
        <begin position="1"/>
        <end position="40"/>
    </location>
</feature>
<dbReference type="GO" id="GO:0016226">
    <property type="term" value="P:iron-sulfur cluster assembly"/>
    <property type="evidence" value="ECO:0007669"/>
    <property type="project" value="InterPro"/>
</dbReference>
<dbReference type="InterPro" id="IPR020895">
    <property type="entry name" value="Frataxin_CS"/>
</dbReference>
<accession>A0AAN8EGM4</accession>
<keyword evidence="9" id="KW-0408">Iron</keyword>
<dbReference type="InterPro" id="IPR036524">
    <property type="entry name" value="Frataxin/CyaY_sf"/>
</dbReference>
<keyword evidence="5" id="KW-0813">Transport</keyword>
<dbReference type="SMART" id="SM01219">
    <property type="entry name" value="Frataxin_Cyay"/>
    <property type="match status" value="1"/>
</dbReference>
<dbReference type="Gene3D" id="3.30.920.10">
    <property type="entry name" value="Frataxin/CyaY"/>
    <property type="match status" value="1"/>
</dbReference>
<dbReference type="EMBL" id="JAKLMC020000011">
    <property type="protein sequence ID" value="KAK5953650.1"/>
    <property type="molecule type" value="Genomic_DNA"/>
</dbReference>
<dbReference type="PROSITE" id="PS01344">
    <property type="entry name" value="FRATAXIN_1"/>
    <property type="match status" value="1"/>
</dbReference>
<feature type="compositionally biased region" description="Gly residues" evidence="13">
    <location>
        <begin position="246"/>
        <end position="258"/>
    </location>
</feature>
<dbReference type="GO" id="GO:0006879">
    <property type="term" value="P:intracellular iron ion homeostasis"/>
    <property type="evidence" value="ECO:0007669"/>
    <property type="project" value="UniProtKB-KW"/>
</dbReference>
<evidence type="ECO:0000256" key="6">
    <source>
        <dbReference type="ARBA" id="ARBA00022496"/>
    </source>
</evidence>
<comment type="similarity">
    <text evidence="2">Belongs to the frataxin family.</text>
</comment>
<dbReference type="InterPro" id="IPR002908">
    <property type="entry name" value="Frataxin/CyaY"/>
</dbReference>
<evidence type="ECO:0000256" key="10">
    <source>
        <dbReference type="ARBA" id="ARBA00023065"/>
    </source>
</evidence>
<dbReference type="GO" id="GO:0051537">
    <property type="term" value="F:2 iron, 2 sulfur cluster binding"/>
    <property type="evidence" value="ECO:0007669"/>
    <property type="project" value="TreeGrafter"/>
</dbReference>
<evidence type="ECO:0000256" key="4">
    <source>
        <dbReference type="ARBA" id="ARBA00022434"/>
    </source>
</evidence>
<dbReference type="Proteomes" id="UP001316803">
    <property type="component" value="Unassembled WGS sequence"/>
</dbReference>
<sequence length="267" mass="28631">MKAFSTVSARSGVREAASRAPIRRIQGSSKSQPETPVPICRTHGPWLRKQFFVQKTIRMVTSNSTARTFTSYRPLQKGLSPDTSDPQPPEREAHNVGKLEAADLADAEYHEIADQYMNTLQLTLDEVAEQDAQKGLEVEFSAGVLTLTHPSKGTYVLNKQPPNKQIWLSSPVSGPKRFDWVLRPSGGMDSKQDTEGAEGDVGDDGNVGGGKWTYLRDGTTLSEILKDELGVVLAHEGEADVNVGREGPGGSGVGGGTPTSGSQAIEG</sequence>
<evidence type="ECO:0000256" key="11">
    <source>
        <dbReference type="ARBA" id="ARBA00023128"/>
    </source>
</evidence>
<dbReference type="GO" id="GO:0008199">
    <property type="term" value="F:ferric iron binding"/>
    <property type="evidence" value="ECO:0007669"/>
    <property type="project" value="InterPro"/>
</dbReference>
<dbReference type="PROSITE" id="PS50810">
    <property type="entry name" value="FRATAXIN_2"/>
    <property type="match status" value="1"/>
</dbReference>
<evidence type="ECO:0000256" key="13">
    <source>
        <dbReference type="SAM" id="MobiDB-lite"/>
    </source>
</evidence>
<gene>
    <name evidence="14" type="ORF">OHC33_005594</name>
</gene>
<dbReference type="PANTHER" id="PTHR16821:SF2">
    <property type="entry name" value="FRATAXIN, MITOCHONDRIAL"/>
    <property type="match status" value="1"/>
</dbReference>
<keyword evidence="6" id="KW-0410">Iron transport</keyword>
<evidence type="ECO:0000256" key="3">
    <source>
        <dbReference type="ARBA" id="ARBA00013107"/>
    </source>
</evidence>
<dbReference type="InterPro" id="IPR017789">
    <property type="entry name" value="Frataxin"/>
</dbReference>
<comment type="subcellular location">
    <subcellularLocation>
        <location evidence="1">Mitochondrion</location>
    </subcellularLocation>
</comment>
<dbReference type="SUPFAM" id="SSF55387">
    <property type="entry name" value="Frataxin/Nqo15-like"/>
    <property type="match status" value="1"/>
</dbReference>
<protein>
    <recommendedName>
        <fullName evidence="3">ferroxidase</fullName>
        <ecNumber evidence="3">1.16.3.1</ecNumber>
    </recommendedName>
</protein>
<evidence type="ECO:0000256" key="7">
    <source>
        <dbReference type="ARBA" id="ARBA00022946"/>
    </source>
</evidence>
<feature type="region of interest" description="Disordered" evidence="13">
    <location>
        <begin position="185"/>
        <end position="207"/>
    </location>
</feature>
<evidence type="ECO:0000313" key="14">
    <source>
        <dbReference type="EMBL" id="KAK5953650.1"/>
    </source>
</evidence>
<dbReference type="GO" id="GO:0034986">
    <property type="term" value="F:iron chaperone activity"/>
    <property type="evidence" value="ECO:0007669"/>
    <property type="project" value="TreeGrafter"/>
</dbReference>
<evidence type="ECO:0000256" key="12">
    <source>
        <dbReference type="ARBA" id="ARBA00047990"/>
    </source>
</evidence>
<dbReference type="GO" id="GO:0005739">
    <property type="term" value="C:mitochondrion"/>
    <property type="evidence" value="ECO:0007669"/>
    <property type="project" value="UniProtKB-SubCell"/>
</dbReference>
<evidence type="ECO:0000256" key="5">
    <source>
        <dbReference type="ARBA" id="ARBA00022448"/>
    </source>
</evidence>
<dbReference type="AlphaFoldDB" id="A0AAN8EGM4"/>
<keyword evidence="11" id="KW-0496">Mitochondrion</keyword>
<organism evidence="14 15">
    <name type="scientific">Knufia fluminis</name>
    <dbReference type="NCBI Taxonomy" id="191047"/>
    <lineage>
        <taxon>Eukaryota</taxon>
        <taxon>Fungi</taxon>
        <taxon>Dikarya</taxon>
        <taxon>Ascomycota</taxon>
        <taxon>Pezizomycotina</taxon>
        <taxon>Eurotiomycetes</taxon>
        <taxon>Chaetothyriomycetidae</taxon>
        <taxon>Chaetothyriales</taxon>
        <taxon>Trichomeriaceae</taxon>
        <taxon>Knufia</taxon>
    </lineage>
</organism>
<dbReference type="GO" id="GO:0008198">
    <property type="term" value="F:ferrous iron binding"/>
    <property type="evidence" value="ECO:0007669"/>
    <property type="project" value="TreeGrafter"/>
</dbReference>
<dbReference type="Pfam" id="PF01491">
    <property type="entry name" value="Frataxin_Cyay"/>
    <property type="match status" value="1"/>
</dbReference>
<feature type="region of interest" description="Disordered" evidence="13">
    <location>
        <begin position="71"/>
        <end position="93"/>
    </location>
</feature>
<feature type="region of interest" description="Disordered" evidence="13">
    <location>
        <begin position="240"/>
        <end position="267"/>
    </location>
</feature>
<keyword evidence="4" id="KW-0409">Iron storage</keyword>
<keyword evidence="15" id="KW-1185">Reference proteome</keyword>